<dbReference type="CDD" id="cd04665">
    <property type="entry name" value="NUDIX_RppH"/>
    <property type="match status" value="1"/>
</dbReference>
<organism evidence="5 6">
    <name type="scientific">Terrisporobacter mayombei</name>
    <dbReference type="NCBI Taxonomy" id="1541"/>
    <lineage>
        <taxon>Bacteria</taxon>
        <taxon>Bacillati</taxon>
        <taxon>Bacillota</taxon>
        <taxon>Clostridia</taxon>
        <taxon>Peptostreptococcales</taxon>
        <taxon>Peptostreptococcaceae</taxon>
        <taxon>Terrisporobacter</taxon>
    </lineage>
</organism>
<dbReference type="PROSITE" id="PS00893">
    <property type="entry name" value="NUDIX_BOX"/>
    <property type="match status" value="1"/>
</dbReference>
<dbReference type="PRINTS" id="PR00502">
    <property type="entry name" value="NUDIXFAMILY"/>
</dbReference>
<evidence type="ECO:0000259" key="4">
    <source>
        <dbReference type="PROSITE" id="PS51462"/>
    </source>
</evidence>
<dbReference type="PANTHER" id="PTHR43046">
    <property type="entry name" value="GDP-MANNOSE MANNOSYL HYDROLASE"/>
    <property type="match status" value="1"/>
</dbReference>
<dbReference type="PANTHER" id="PTHR43046:SF2">
    <property type="entry name" value="8-OXO-DGTP DIPHOSPHATASE-RELATED"/>
    <property type="match status" value="1"/>
</dbReference>
<evidence type="ECO:0000313" key="6">
    <source>
        <dbReference type="Proteomes" id="UP001235030"/>
    </source>
</evidence>
<evidence type="ECO:0000256" key="2">
    <source>
        <dbReference type="ARBA" id="ARBA00022801"/>
    </source>
</evidence>
<dbReference type="SUPFAM" id="SSF55811">
    <property type="entry name" value="Nudix"/>
    <property type="match status" value="1"/>
</dbReference>
<dbReference type="InterPro" id="IPR000086">
    <property type="entry name" value="NUDIX_hydrolase_dom"/>
</dbReference>
<protein>
    <recommendedName>
        <fullName evidence="4">Nudix hydrolase domain-containing protein</fullName>
    </recommendedName>
</protein>
<reference evidence="5 6" key="1">
    <citation type="submission" date="2022-07" db="EMBL/GenBank/DDBJ databases">
        <title>Genome sequence of Terrisporobacter mayombei DSM6539.</title>
        <authorList>
            <person name="Boeer T."/>
            <person name="Bengelsdorf F.R."/>
            <person name="Daniel R."/>
            <person name="Poehlein A."/>
        </authorList>
    </citation>
    <scope>NUCLEOTIDE SEQUENCE [LARGE SCALE GENOMIC DNA]</scope>
    <source>
        <strain evidence="5 6">DSM 6539</strain>
    </source>
</reference>
<keyword evidence="2 3" id="KW-0378">Hydrolase</keyword>
<dbReference type="Pfam" id="PF00293">
    <property type="entry name" value="NUDIX"/>
    <property type="match status" value="1"/>
</dbReference>
<name>A0ABY9PYD9_9FIRM</name>
<comment type="cofactor">
    <cofactor evidence="1">
        <name>Mg(2+)</name>
        <dbReference type="ChEBI" id="CHEBI:18420"/>
    </cofactor>
</comment>
<dbReference type="Gene3D" id="3.90.79.10">
    <property type="entry name" value="Nucleoside Triphosphate Pyrophosphohydrolase"/>
    <property type="match status" value="1"/>
</dbReference>
<dbReference type="RefSeq" id="WP_228104480.1">
    <property type="nucleotide sequence ID" value="NZ_CP101637.1"/>
</dbReference>
<dbReference type="InterPro" id="IPR020476">
    <property type="entry name" value="Nudix_hydrolase"/>
</dbReference>
<evidence type="ECO:0000256" key="3">
    <source>
        <dbReference type="RuleBase" id="RU003476"/>
    </source>
</evidence>
<evidence type="ECO:0000313" key="5">
    <source>
        <dbReference type="EMBL" id="WMT80224.1"/>
    </source>
</evidence>
<dbReference type="PROSITE" id="PS51462">
    <property type="entry name" value="NUDIX"/>
    <property type="match status" value="1"/>
</dbReference>
<sequence length="140" mass="16317">MIKVNYHKWDEVNDKDLFYAIIVSRFKNKWILSKHKERSTWEIPGGHREKGETIDFAASRELQEETGAKEFKLMPICPYSVTIENVTTFGGLFFAEISELGELPDLEIGEINFFDKLPDNLTYVEIQPHLFEKVVKYIGD</sequence>
<dbReference type="InterPro" id="IPR020084">
    <property type="entry name" value="NUDIX_hydrolase_CS"/>
</dbReference>
<comment type="similarity">
    <text evidence="3">Belongs to the Nudix hydrolase family.</text>
</comment>
<evidence type="ECO:0000256" key="1">
    <source>
        <dbReference type="ARBA" id="ARBA00001946"/>
    </source>
</evidence>
<keyword evidence="6" id="KW-1185">Reference proteome</keyword>
<gene>
    <name evidence="5" type="ORF">TEMA_05370</name>
</gene>
<proteinExistence type="inferred from homology"/>
<dbReference type="EMBL" id="CP101637">
    <property type="protein sequence ID" value="WMT80224.1"/>
    <property type="molecule type" value="Genomic_DNA"/>
</dbReference>
<dbReference type="Proteomes" id="UP001235030">
    <property type="component" value="Chromosome"/>
</dbReference>
<feature type="domain" description="Nudix hydrolase" evidence="4">
    <location>
        <begin position="13"/>
        <end position="140"/>
    </location>
</feature>
<dbReference type="InterPro" id="IPR014078">
    <property type="entry name" value="Nudix_YtkD"/>
</dbReference>
<dbReference type="InterPro" id="IPR015797">
    <property type="entry name" value="NUDIX_hydrolase-like_dom_sf"/>
</dbReference>
<accession>A0ABY9PYD9</accession>